<proteinExistence type="predicted"/>
<comment type="caution">
    <text evidence="2">Lacks conserved residue(s) required for the propagation of feature annotation.</text>
</comment>
<dbReference type="InterPro" id="IPR001789">
    <property type="entry name" value="Sig_transdc_resp-reg_receiver"/>
</dbReference>
<dbReference type="PROSITE" id="PS50110">
    <property type="entry name" value="RESPONSE_REGULATORY"/>
    <property type="match status" value="1"/>
</dbReference>
<feature type="domain" description="Response regulatory" evidence="3">
    <location>
        <begin position="149"/>
        <end position="264"/>
    </location>
</feature>
<keyword evidence="5" id="KW-1185">Reference proteome</keyword>
<dbReference type="SMART" id="SM00448">
    <property type="entry name" value="REC"/>
    <property type="match status" value="1"/>
</dbReference>
<protein>
    <submittedName>
        <fullName evidence="4">PleD family two-component system response regulator</fullName>
    </submittedName>
</protein>
<evidence type="ECO:0000256" key="2">
    <source>
        <dbReference type="PROSITE-ProRule" id="PRU00169"/>
    </source>
</evidence>
<reference evidence="5" key="1">
    <citation type="journal article" date="2019" name="Int. J. Syst. Evol. Microbiol.">
        <title>The Global Catalogue of Microorganisms (GCM) 10K type strain sequencing project: providing services to taxonomists for standard genome sequencing and annotation.</title>
        <authorList>
            <consortium name="The Broad Institute Genomics Platform"/>
            <consortium name="The Broad Institute Genome Sequencing Center for Infectious Disease"/>
            <person name="Wu L."/>
            <person name="Ma J."/>
        </authorList>
    </citation>
    <scope>NUCLEOTIDE SEQUENCE [LARGE SCALE GENOMIC DNA]</scope>
    <source>
        <strain evidence="5">KCTC 12907</strain>
    </source>
</reference>
<dbReference type="InterPro" id="IPR011006">
    <property type="entry name" value="CheY-like_superfamily"/>
</dbReference>
<dbReference type="CDD" id="cd00156">
    <property type="entry name" value="REC"/>
    <property type="match status" value="1"/>
</dbReference>
<accession>A0ABW2F4U0</accession>
<dbReference type="EMBL" id="JBHTAI010000003">
    <property type="protein sequence ID" value="MFC7148237.1"/>
    <property type="molecule type" value="Genomic_DNA"/>
</dbReference>
<evidence type="ECO:0000313" key="5">
    <source>
        <dbReference type="Proteomes" id="UP001596378"/>
    </source>
</evidence>
<evidence type="ECO:0000259" key="3">
    <source>
        <dbReference type="PROSITE" id="PS50110"/>
    </source>
</evidence>
<dbReference type="SUPFAM" id="SSF52172">
    <property type="entry name" value="CheY-like"/>
    <property type="match status" value="1"/>
</dbReference>
<organism evidence="4 5">
    <name type="scientific">Cohnella cellulosilytica</name>
    <dbReference type="NCBI Taxonomy" id="986710"/>
    <lineage>
        <taxon>Bacteria</taxon>
        <taxon>Bacillati</taxon>
        <taxon>Bacillota</taxon>
        <taxon>Bacilli</taxon>
        <taxon>Bacillales</taxon>
        <taxon>Paenibacillaceae</taxon>
        <taxon>Cohnella</taxon>
    </lineage>
</organism>
<dbReference type="RefSeq" id="WP_378048732.1">
    <property type="nucleotide sequence ID" value="NZ_JBHMDN010000018.1"/>
</dbReference>
<dbReference type="InterPro" id="IPR050595">
    <property type="entry name" value="Bact_response_regulator"/>
</dbReference>
<evidence type="ECO:0000256" key="1">
    <source>
        <dbReference type="ARBA" id="ARBA00022553"/>
    </source>
</evidence>
<dbReference type="PANTHER" id="PTHR44591">
    <property type="entry name" value="STRESS RESPONSE REGULATOR PROTEIN 1"/>
    <property type="match status" value="1"/>
</dbReference>
<evidence type="ECO:0000313" key="4">
    <source>
        <dbReference type="EMBL" id="MFC7148237.1"/>
    </source>
</evidence>
<dbReference type="Pfam" id="PF00072">
    <property type="entry name" value="Response_reg"/>
    <property type="match status" value="1"/>
</dbReference>
<name>A0ABW2F4U0_9BACL</name>
<gene>
    <name evidence="4" type="ORF">ACFQMJ_06760</name>
</gene>
<dbReference type="Gene3D" id="3.40.50.2300">
    <property type="match status" value="1"/>
</dbReference>
<dbReference type="PANTHER" id="PTHR44591:SF3">
    <property type="entry name" value="RESPONSE REGULATORY DOMAIN-CONTAINING PROTEIN"/>
    <property type="match status" value="1"/>
</dbReference>
<comment type="caution">
    <text evidence="4">The sequence shown here is derived from an EMBL/GenBank/DDBJ whole genome shotgun (WGS) entry which is preliminary data.</text>
</comment>
<keyword evidence="1" id="KW-0597">Phosphoprotein</keyword>
<dbReference type="Proteomes" id="UP001596378">
    <property type="component" value="Unassembled WGS sequence"/>
</dbReference>
<sequence length="267" mass="29416">MAVVIRNSIQELTLQLLQYIHRGIAKGGSCGVILAPCAKLNSGMLEQAQELMGNKEASSSAQLFYDDSNQVLCAVFEGGTLGSTHYASLILKDFLQPQHLLQGQLKVSGFPESAQPTESAIADFIQQAIRSRGDAVDIRFLTAAEAAASVLIADPDDIVRQFIKIRLQLKGYRVYEAQDGQEAYELFLGRLPDLVITELNLPILDGYQLIRSIQRHESDEGKVIVLTDNHLADNKSRAYESGAADYVTKPLSISELEWKIKRLTGTH</sequence>